<dbReference type="EMBL" id="PQNY01000022">
    <property type="protein sequence ID" value="POS00795.1"/>
    <property type="molecule type" value="Genomic_DNA"/>
</dbReference>
<proteinExistence type="predicted"/>
<dbReference type="OrthoDB" id="961769at2"/>
<comment type="caution">
    <text evidence="2">The sequence shown here is derived from an EMBL/GenBank/DDBJ whole genome shotgun (WGS) entry which is preliminary data.</text>
</comment>
<dbReference type="AlphaFoldDB" id="A0A2S4N523"/>
<gene>
    <name evidence="2" type="ORF">Q361_12215</name>
</gene>
<dbReference type="PANTHER" id="PTHR34585:SF22">
    <property type="entry name" value="HELIX-TURN-HELIX DOMAIN-CONTAINING PROTEIN"/>
    <property type="match status" value="1"/>
</dbReference>
<dbReference type="InterPro" id="IPR009061">
    <property type="entry name" value="DNA-bd_dom_put_sf"/>
</dbReference>
<evidence type="ECO:0000313" key="2">
    <source>
        <dbReference type="EMBL" id="POS00795.1"/>
    </source>
</evidence>
<accession>A0A2S4N523</accession>
<dbReference type="PANTHER" id="PTHR34585">
    <property type="match status" value="1"/>
</dbReference>
<keyword evidence="3" id="KW-1185">Reference proteome</keyword>
<name>A0A2S4N523_9FLAO</name>
<feature type="domain" description="Helix-turn-helix" evidence="1">
    <location>
        <begin position="37"/>
        <end position="85"/>
    </location>
</feature>
<dbReference type="Proteomes" id="UP000237056">
    <property type="component" value="Unassembled WGS sequence"/>
</dbReference>
<evidence type="ECO:0000313" key="3">
    <source>
        <dbReference type="Proteomes" id="UP000237056"/>
    </source>
</evidence>
<organism evidence="2 3">
    <name type="scientific">Flavobacterium croceum DSM 17960</name>
    <dbReference type="NCBI Taxonomy" id="1121886"/>
    <lineage>
        <taxon>Bacteria</taxon>
        <taxon>Pseudomonadati</taxon>
        <taxon>Bacteroidota</taxon>
        <taxon>Flavobacteriia</taxon>
        <taxon>Flavobacteriales</taxon>
        <taxon>Flavobacteriaceae</taxon>
        <taxon>Flavobacterium</taxon>
    </lineage>
</organism>
<reference evidence="2 3" key="1">
    <citation type="submission" date="2018-01" db="EMBL/GenBank/DDBJ databases">
        <title>Genomic Encyclopedia of Type Strains, Phase I: the one thousand microbial genomes (KMG-I) project.</title>
        <authorList>
            <person name="Goeker M."/>
        </authorList>
    </citation>
    <scope>NUCLEOTIDE SEQUENCE [LARGE SCALE GENOMIC DNA]</scope>
    <source>
        <strain evidence="2 3">DSM 17960</strain>
    </source>
</reference>
<dbReference type="InterPro" id="IPR041657">
    <property type="entry name" value="HTH_17"/>
</dbReference>
<sequence>MDAIIFTKDQFTDLMSKLDTIQSQISIKADPKKETFLDNQEFLLLMKISKRTAQTWRDEGKISFSQVGNKIYYKLSDVEKLLQEHYNKSFKGR</sequence>
<evidence type="ECO:0000259" key="1">
    <source>
        <dbReference type="Pfam" id="PF12728"/>
    </source>
</evidence>
<dbReference type="Pfam" id="PF12728">
    <property type="entry name" value="HTH_17"/>
    <property type="match status" value="1"/>
</dbReference>
<dbReference type="SUPFAM" id="SSF46955">
    <property type="entry name" value="Putative DNA-binding domain"/>
    <property type="match status" value="1"/>
</dbReference>
<protein>
    <submittedName>
        <fullName evidence="2">Helix-turn-helix protein</fullName>
    </submittedName>
</protein>